<dbReference type="OrthoDB" id="308679at2"/>
<dbReference type="eggNOG" id="COG1349">
    <property type="taxonomic scope" value="Bacteria"/>
</dbReference>
<dbReference type="SUPFAM" id="SSF100950">
    <property type="entry name" value="NagB/RpiA/CoA transferase-like"/>
    <property type="match status" value="1"/>
</dbReference>
<keyword evidence="3" id="KW-0804">Transcription</keyword>
<dbReference type="HOGENOM" id="CLU_060699_1_1_12"/>
<dbReference type="InterPro" id="IPR018356">
    <property type="entry name" value="Tscrpt_reg_HTH_DeoR_CS"/>
</dbReference>
<evidence type="ECO:0000259" key="4">
    <source>
        <dbReference type="PROSITE" id="PS51000"/>
    </source>
</evidence>
<evidence type="ECO:0000256" key="2">
    <source>
        <dbReference type="ARBA" id="ARBA00023125"/>
    </source>
</evidence>
<dbReference type="PROSITE" id="PS00894">
    <property type="entry name" value="HTH_DEOR_1"/>
    <property type="match status" value="1"/>
</dbReference>
<keyword evidence="1" id="KW-0805">Transcription regulation</keyword>
<dbReference type="PANTHER" id="PTHR30363:SF44">
    <property type="entry name" value="AGA OPERON TRANSCRIPTIONAL REPRESSOR-RELATED"/>
    <property type="match status" value="1"/>
</dbReference>
<sequence>MSTIPAGRHQYILSLISKNGTVNVADLATELEVSELTIRRDLDQLAKNGLVERTHGGAAARRNLPIEPDYLQKASEFPSEKEAIGRLVATLIDEGDTLYINSGSTTFEAIRAIVDLGKKVTIVTNNIDAIWLCKEQEQIRLILAGGVYRPRSHSVSGSLSSLIVSEVYANKAIIGVDGFSLTAGLSTPVLEEAETTRAMIEHTVGKVIVVACGNKVGVVSNFKTVSIDRVDVLVTDKNGGHIIEQMETREGLQILIADEKN</sequence>
<dbReference type="PROSITE" id="PS51000">
    <property type="entry name" value="HTH_DEOR_2"/>
    <property type="match status" value="1"/>
</dbReference>
<dbReference type="GO" id="GO:0003677">
    <property type="term" value="F:DNA binding"/>
    <property type="evidence" value="ECO:0007669"/>
    <property type="project" value="UniProtKB-KW"/>
</dbReference>
<name>G8QUE5_SPHPG</name>
<dbReference type="Pfam" id="PF00455">
    <property type="entry name" value="DeoRC"/>
    <property type="match status" value="1"/>
</dbReference>
<dbReference type="InterPro" id="IPR036390">
    <property type="entry name" value="WH_DNA-bd_sf"/>
</dbReference>
<dbReference type="PRINTS" id="PR00037">
    <property type="entry name" value="HTHLACR"/>
</dbReference>
<evidence type="ECO:0000313" key="5">
    <source>
        <dbReference type="EMBL" id="AEV29178.1"/>
    </source>
</evidence>
<accession>G8QUE5</accession>
<dbReference type="RefSeq" id="WP_014270027.1">
    <property type="nucleotide sequence ID" value="NC_016633.1"/>
</dbReference>
<keyword evidence="6" id="KW-1185">Reference proteome</keyword>
<dbReference type="SUPFAM" id="SSF46785">
    <property type="entry name" value="Winged helix' DNA-binding domain"/>
    <property type="match status" value="1"/>
</dbReference>
<dbReference type="InterPro" id="IPR050313">
    <property type="entry name" value="Carb_Metab_HTH_regulators"/>
</dbReference>
<dbReference type="Pfam" id="PF08220">
    <property type="entry name" value="HTH_DeoR"/>
    <property type="match status" value="1"/>
</dbReference>
<evidence type="ECO:0000256" key="3">
    <source>
        <dbReference type="ARBA" id="ARBA00023163"/>
    </source>
</evidence>
<keyword evidence="2" id="KW-0238">DNA-binding</keyword>
<dbReference type="InterPro" id="IPR014036">
    <property type="entry name" value="DeoR-like_C"/>
</dbReference>
<dbReference type="InterPro" id="IPR036388">
    <property type="entry name" value="WH-like_DNA-bd_sf"/>
</dbReference>
<dbReference type="InterPro" id="IPR037171">
    <property type="entry name" value="NagB/RpiA_transferase-like"/>
</dbReference>
<dbReference type="AlphaFoldDB" id="G8QUE5"/>
<dbReference type="PANTHER" id="PTHR30363">
    <property type="entry name" value="HTH-TYPE TRANSCRIPTIONAL REGULATOR SRLR-RELATED"/>
    <property type="match status" value="1"/>
</dbReference>
<protein>
    <submittedName>
        <fullName evidence="5">Transcriptional regulator of sugar metabolism</fullName>
    </submittedName>
</protein>
<dbReference type="SMART" id="SM00420">
    <property type="entry name" value="HTH_DEOR"/>
    <property type="match status" value="1"/>
</dbReference>
<dbReference type="KEGG" id="sgp:SpiGrapes_1365"/>
<dbReference type="EMBL" id="CP003155">
    <property type="protein sequence ID" value="AEV29178.1"/>
    <property type="molecule type" value="Genomic_DNA"/>
</dbReference>
<dbReference type="SMART" id="SM01134">
    <property type="entry name" value="DeoRC"/>
    <property type="match status" value="1"/>
</dbReference>
<dbReference type="Gene3D" id="1.10.10.10">
    <property type="entry name" value="Winged helix-like DNA-binding domain superfamily/Winged helix DNA-binding domain"/>
    <property type="match status" value="1"/>
</dbReference>
<dbReference type="GO" id="GO:0003700">
    <property type="term" value="F:DNA-binding transcription factor activity"/>
    <property type="evidence" value="ECO:0007669"/>
    <property type="project" value="InterPro"/>
</dbReference>
<evidence type="ECO:0000313" key="6">
    <source>
        <dbReference type="Proteomes" id="UP000005632"/>
    </source>
</evidence>
<proteinExistence type="predicted"/>
<evidence type="ECO:0000256" key="1">
    <source>
        <dbReference type="ARBA" id="ARBA00023015"/>
    </source>
</evidence>
<dbReference type="Gene3D" id="3.40.50.1360">
    <property type="match status" value="1"/>
</dbReference>
<dbReference type="STRING" id="158190.SpiGrapes_1365"/>
<dbReference type="InterPro" id="IPR001034">
    <property type="entry name" value="DeoR_HTH"/>
</dbReference>
<feature type="domain" description="HTH deoR-type" evidence="4">
    <location>
        <begin position="5"/>
        <end position="60"/>
    </location>
</feature>
<gene>
    <name evidence="5" type="ordered locus">SpiGrapes_1365</name>
</gene>
<reference evidence="5 6" key="1">
    <citation type="submission" date="2011-11" db="EMBL/GenBank/DDBJ databases">
        <title>Complete sequence of Spirochaeta sp. grapes.</title>
        <authorList>
            <consortium name="US DOE Joint Genome Institute"/>
            <person name="Lucas S."/>
            <person name="Han J."/>
            <person name="Lapidus A."/>
            <person name="Cheng J.-F."/>
            <person name="Goodwin L."/>
            <person name="Pitluck S."/>
            <person name="Peters L."/>
            <person name="Ovchinnikova G."/>
            <person name="Munk A.C."/>
            <person name="Detter J.C."/>
            <person name="Han C."/>
            <person name="Tapia R."/>
            <person name="Land M."/>
            <person name="Hauser L."/>
            <person name="Kyrpides N."/>
            <person name="Ivanova N."/>
            <person name="Pagani I."/>
            <person name="Ritalahtilisa K."/>
            <person name="Loeffler F."/>
            <person name="Woyke T."/>
        </authorList>
    </citation>
    <scope>NUCLEOTIDE SEQUENCE [LARGE SCALE GENOMIC DNA]</scope>
    <source>
        <strain evidence="6">ATCC BAA-1885 / DSM 22778 / Grapes</strain>
    </source>
</reference>
<dbReference type="Proteomes" id="UP000005632">
    <property type="component" value="Chromosome"/>
</dbReference>
<organism evidence="5 6">
    <name type="scientific">Sphaerochaeta pleomorpha (strain ATCC BAA-1885 / DSM 22778 / Grapes)</name>
    <dbReference type="NCBI Taxonomy" id="158190"/>
    <lineage>
        <taxon>Bacteria</taxon>
        <taxon>Pseudomonadati</taxon>
        <taxon>Spirochaetota</taxon>
        <taxon>Spirochaetia</taxon>
        <taxon>Spirochaetales</taxon>
        <taxon>Sphaerochaetaceae</taxon>
        <taxon>Sphaerochaeta</taxon>
    </lineage>
</organism>